<name>A0AAE0D065_COLKA</name>
<dbReference type="EMBL" id="VYYT01000499">
    <property type="protein sequence ID" value="KAK2733517.1"/>
    <property type="molecule type" value="Genomic_DNA"/>
</dbReference>
<evidence type="ECO:0000313" key="3">
    <source>
        <dbReference type="Proteomes" id="UP001281614"/>
    </source>
</evidence>
<reference evidence="2" key="1">
    <citation type="submission" date="2023-02" db="EMBL/GenBank/DDBJ databases">
        <title>Colletotrichum kahawae CIFC_Que2 genome sequencing and assembly.</title>
        <authorList>
            <person name="Baroncelli R."/>
        </authorList>
    </citation>
    <scope>NUCLEOTIDE SEQUENCE</scope>
    <source>
        <strain evidence="2">CIFC_Que2</strain>
    </source>
</reference>
<comment type="caution">
    <text evidence="2">The sequence shown here is derived from an EMBL/GenBank/DDBJ whole genome shotgun (WGS) entry which is preliminary data.</text>
</comment>
<dbReference type="AlphaFoldDB" id="A0AAE0D065"/>
<gene>
    <name evidence="2" type="ORF">CKAH01_08312</name>
</gene>
<feature type="region of interest" description="Disordered" evidence="1">
    <location>
        <begin position="32"/>
        <end position="78"/>
    </location>
</feature>
<organism evidence="2 3">
    <name type="scientific">Colletotrichum kahawae</name>
    <name type="common">Coffee berry disease fungus</name>
    <dbReference type="NCBI Taxonomy" id="34407"/>
    <lineage>
        <taxon>Eukaryota</taxon>
        <taxon>Fungi</taxon>
        <taxon>Dikarya</taxon>
        <taxon>Ascomycota</taxon>
        <taxon>Pezizomycotina</taxon>
        <taxon>Sordariomycetes</taxon>
        <taxon>Hypocreomycetidae</taxon>
        <taxon>Glomerellales</taxon>
        <taxon>Glomerellaceae</taxon>
        <taxon>Colletotrichum</taxon>
        <taxon>Colletotrichum gloeosporioides species complex</taxon>
    </lineage>
</organism>
<feature type="compositionally biased region" description="Acidic residues" evidence="1">
    <location>
        <begin position="68"/>
        <end position="78"/>
    </location>
</feature>
<accession>A0AAE0D065</accession>
<proteinExistence type="predicted"/>
<evidence type="ECO:0000313" key="2">
    <source>
        <dbReference type="EMBL" id="KAK2733517.1"/>
    </source>
</evidence>
<sequence>MAGVSLQVKACGRGLVMSTGGWLARWKGGCETGTQEREQREEGVEKREVVKAAEDGGKEVLKKVEDENKTDDEHEQEE</sequence>
<keyword evidence="3" id="KW-1185">Reference proteome</keyword>
<evidence type="ECO:0000256" key="1">
    <source>
        <dbReference type="SAM" id="MobiDB-lite"/>
    </source>
</evidence>
<dbReference type="Proteomes" id="UP001281614">
    <property type="component" value="Unassembled WGS sequence"/>
</dbReference>
<feature type="compositionally biased region" description="Basic and acidic residues" evidence="1">
    <location>
        <begin position="34"/>
        <end position="67"/>
    </location>
</feature>
<protein>
    <submittedName>
        <fullName evidence="2">Uncharacterized protein</fullName>
    </submittedName>
</protein>